<feature type="domain" description="GerMN" evidence="1">
    <location>
        <begin position="218"/>
        <end position="308"/>
    </location>
</feature>
<dbReference type="SMART" id="SM00909">
    <property type="entry name" value="Germane"/>
    <property type="match status" value="1"/>
</dbReference>
<dbReference type="Pfam" id="PF25976">
    <property type="entry name" value="LpqB_N"/>
    <property type="match status" value="1"/>
</dbReference>
<organism evidence="2 3">
    <name type="scientific">Leucobacter triazinivorans</name>
    <dbReference type="NCBI Taxonomy" id="1784719"/>
    <lineage>
        <taxon>Bacteria</taxon>
        <taxon>Bacillati</taxon>
        <taxon>Actinomycetota</taxon>
        <taxon>Actinomycetes</taxon>
        <taxon>Micrococcales</taxon>
        <taxon>Microbacteriaceae</taxon>
        <taxon>Leucobacter</taxon>
    </lineage>
</organism>
<dbReference type="AlphaFoldDB" id="A0A4V0Z205"/>
<evidence type="ECO:0000313" key="3">
    <source>
        <dbReference type="Proteomes" id="UP000289260"/>
    </source>
</evidence>
<protein>
    <recommendedName>
        <fullName evidence="1">GerMN domain-containing protein</fullName>
    </recommendedName>
</protein>
<keyword evidence="3" id="KW-1185">Reference proteome</keyword>
<dbReference type="InterPro" id="IPR019606">
    <property type="entry name" value="GerMN"/>
</dbReference>
<name>A0A4V0Z205_9MICO</name>
<dbReference type="Pfam" id="PF10646">
    <property type="entry name" value="Germane"/>
    <property type="match status" value="1"/>
</dbReference>
<evidence type="ECO:0000259" key="1">
    <source>
        <dbReference type="SMART" id="SM00909"/>
    </source>
</evidence>
<evidence type="ECO:0000313" key="2">
    <source>
        <dbReference type="EMBL" id="QBE50229.1"/>
    </source>
</evidence>
<accession>A0A4V0Z205</accession>
<dbReference type="KEGG" id="ltr:EVS81_06540"/>
<proteinExistence type="predicted"/>
<dbReference type="InterPro" id="IPR059026">
    <property type="entry name" value="LpqB_N"/>
</dbReference>
<gene>
    <name evidence="2" type="ORF">EVS81_06540</name>
</gene>
<dbReference type="EMBL" id="CP035806">
    <property type="protein sequence ID" value="QBE50229.1"/>
    <property type="molecule type" value="Genomic_DNA"/>
</dbReference>
<sequence>MQRGRRATRAFAPRRRRSGAAARSGVRGAALAVALLLAGCTAIPSSGPVEAGLDDLSQAEQTVQYNPVGPVAGATQEDLVQGFVIAASSPRDDYAVAREFLTADYAAQWDPYFGVLIADGSRPYRSDGAAAGVLSLAAVAKVDAQGTMLPVQPGPSTEMRFEFERVGEEWRISSAPAGIILESSMFGTLWSQQQLYFVGAGNVLVPETRWYLSRSALVTELVASLLEGPGERLRETVHSGFPAGTALVTNSVQVTDGIARIDLTGAMLEAGPAAMAEVNEQVQATLQSVRGVTGFELFVDGTPLRDTPDGDAGAPRQVNQFSDPVVLIDGELGTIVSGEFRPMGGFAQSVGDLDPAEVTLAPGEQAAALLNDEGVVLVSDDGALLVDDRRRLIAPAFDFLGNVWSVSAADARTLRITAPDGATTSIRAPWLAGREPVAVRVSPDGARIAALVPSDEGSQVLVAGVIRDENGVPVATTAEADVQLWTTGDPIDLDWMGQLRFAVLSGLGAASKVTIGGVGQFSAEQGSVPGGRQVSGGGGRTQLRVLGEGADLFSPQTSGWQRSESDISLLAKRG</sequence>
<dbReference type="Proteomes" id="UP000289260">
    <property type="component" value="Chromosome"/>
</dbReference>
<dbReference type="OrthoDB" id="3226781at2"/>
<reference evidence="2 3" key="1">
    <citation type="submission" date="2019-02" db="EMBL/GenBank/DDBJ databases">
        <authorList>
            <person name="Sun L."/>
            <person name="Pan D."/>
            <person name="Wu X."/>
        </authorList>
    </citation>
    <scope>NUCLEOTIDE SEQUENCE [LARGE SCALE GENOMIC DNA]</scope>
    <source>
        <strain evidence="2 3">JW-1</strain>
    </source>
</reference>